<gene>
    <name evidence="2" type="ORF">QD47_01610</name>
</gene>
<reference evidence="2 3" key="1">
    <citation type="submission" date="2014-11" db="EMBL/GenBank/DDBJ databases">
        <title>Draft Genome Sequences of Paenibacillus polymyxa NRRL B-30509 and Paenibacillus terrae NRRL B-30644, Strains from a Poultry Environment that Produce Tridecaptin A and Paenicidins.</title>
        <authorList>
            <person name="van Belkum M.J."/>
            <person name="Lohans C.T."/>
            <person name="Vederas J.C."/>
        </authorList>
    </citation>
    <scope>NUCLEOTIDE SEQUENCE [LARGE SCALE GENOMIC DNA]</scope>
    <source>
        <strain evidence="2 3">NRRL B-30644</strain>
    </source>
</reference>
<accession>A0A0D7X8E8</accession>
<protein>
    <submittedName>
        <fullName evidence="2">Heme-degrading monooxygenase IsdG</fullName>
        <ecNumber evidence="2">1.14.99.3</ecNumber>
    </submittedName>
</protein>
<dbReference type="PATRIC" id="fig|159743.3.peg.358"/>
<sequence>MVIVTNTSKITPGNAHLLIERFNKEGKVEKMEGFLGLEVLLTENTKDYDEVTISTRWKEKENFQGWTKSEAFRESHSHRQIPDYILENKITFYEVKIVRHPITNTDSDSFLVNDTEAV</sequence>
<dbReference type="EC" id="1.14.99.3" evidence="2"/>
<comment type="caution">
    <text evidence="2">The sequence shown here is derived from an EMBL/GenBank/DDBJ whole genome shotgun (WGS) entry which is preliminary data.</text>
</comment>
<dbReference type="PANTHER" id="PTHR34474:SF4">
    <property type="entry name" value="HEME OXYGENASE (STAPHYLOBILIN-PRODUCING) 1"/>
    <property type="match status" value="1"/>
</dbReference>
<dbReference type="Gene3D" id="3.30.70.100">
    <property type="match status" value="1"/>
</dbReference>
<keyword evidence="3" id="KW-1185">Reference proteome</keyword>
<name>A0A0D7X8E8_9BACL</name>
<evidence type="ECO:0000259" key="1">
    <source>
        <dbReference type="PROSITE" id="PS51725"/>
    </source>
</evidence>
<dbReference type="OrthoDB" id="384737at2"/>
<organism evidence="2 3">
    <name type="scientific">Paenibacillus terrae</name>
    <dbReference type="NCBI Taxonomy" id="159743"/>
    <lineage>
        <taxon>Bacteria</taxon>
        <taxon>Bacillati</taxon>
        <taxon>Bacillota</taxon>
        <taxon>Bacilli</taxon>
        <taxon>Bacillales</taxon>
        <taxon>Paenibacillaceae</taxon>
        <taxon>Paenibacillus</taxon>
    </lineage>
</organism>
<dbReference type="GO" id="GO:0004497">
    <property type="term" value="F:monooxygenase activity"/>
    <property type="evidence" value="ECO:0007669"/>
    <property type="project" value="UniProtKB-KW"/>
</dbReference>
<feature type="domain" description="ABM" evidence="1">
    <location>
        <begin position="2"/>
        <end position="92"/>
    </location>
</feature>
<dbReference type="SUPFAM" id="SSF54909">
    <property type="entry name" value="Dimeric alpha+beta barrel"/>
    <property type="match status" value="1"/>
</dbReference>
<dbReference type="NCBIfam" id="NF009839">
    <property type="entry name" value="PRK13314.1"/>
    <property type="match status" value="1"/>
</dbReference>
<dbReference type="Pfam" id="PF03992">
    <property type="entry name" value="ABM"/>
    <property type="match status" value="1"/>
</dbReference>
<dbReference type="PROSITE" id="PS51725">
    <property type="entry name" value="ABM"/>
    <property type="match status" value="1"/>
</dbReference>
<evidence type="ECO:0000313" key="3">
    <source>
        <dbReference type="Proteomes" id="UP000032534"/>
    </source>
</evidence>
<dbReference type="EMBL" id="JTHP01000002">
    <property type="protein sequence ID" value="KJD47248.1"/>
    <property type="molecule type" value="Genomic_DNA"/>
</dbReference>
<dbReference type="Proteomes" id="UP000032534">
    <property type="component" value="Unassembled WGS sequence"/>
</dbReference>
<dbReference type="InterPro" id="IPR007138">
    <property type="entry name" value="ABM_dom"/>
</dbReference>
<proteinExistence type="predicted"/>
<dbReference type="AlphaFoldDB" id="A0A0D7X8E8"/>
<keyword evidence="2" id="KW-0560">Oxidoreductase</keyword>
<dbReference type="PANTHER" id="PTHR34474">
    <property type="entry name" value="SIGNAL TRANSDUCTION PROTEIN TRAP"/>
    <property type="match status" value="1"/>
</dbReference>
<evidence type="ECO:0000313" key="2">
    <source>
        <dbReference type="EMBL" id="KJD47248.1"/>
    </source>
</evidence>
<dbReference type="RefSeq" id="WP_044644479.1">
    <property type="nucleotide sequence ID" value="NZ_JTHP01000002.1"/>
</dbReference>
<dbReference type="InterPro" id="IPR011008">
    <property type="entry name" value="Dimeric_a/b-barrel"/>
</dbReference>
<keyword evidence="2" id="KW-0503">Monooxygenase</keyword>
<dbReference type="InterPro" id="IPR050404">
    <property type="entry name" value="Heme-degrading_MO"/>
</dbReference>